<dbReference type="GO" id="GO:0047631">
    <property type="term" value="F:ADP-ribose diphosphatase activity"/>
    <property type="evidence" value="ECO:0007669"/>
    <property type="project" value="InterPro"/>
</dbReference>
<keyword evidence="1" id="KW-0812">Transmembrane</keyword>
<dbReference type="STRING" id="318479.A0A0N4UL18"/>
<evidence type="ECO:0000313" key="5">
    <source>
        <dbReference type="Proteomes" id="UP000274756"/>
    </source>
</evidence>
<keyword evidence="1" id="KW-0472">Membrane</keyword>
<dbReference type="SUPFAM" id="SSF55811">
    <property type="entry name" value="Nudix"/>
    <property type="match status" value="1"/>
</dbReference>
<sequence>MILSETKTFQRLTTALSLQSDKRRVILLSGQPYLRSNVYRIDVPDAKIYWSVLFPSYSPPDYTDPSLSGKSWADGPISLNSSFKWNSLDGSVDRLSYIQLSMFYFFLYFCYFLYLLVFDGRPLNPMGRTGLRGRGVLGRWGPNHAADPIVSRYFKGHLQFIGIQRSDTGEWAIPGGMIDPGEMVSHTLKREFTEEVLDGIDDKRLNSFWEKGVELYRGYVDDPRNTDNSWMETIVVNFHDHDGILKDMQLKAGSDAINVRWIEISANEKFYASHGDFIRLLADHHKIPI</sequence>
<evidence type="ECO:0000256" key="1">
    <source>
        <dbReference type="SAM" id="Phobius"/>
    </source>
</evidence>
<keyword evidence="5" id="KW-1185">Reference proteome</keyword>
<keyword evidence="1" id="KW-1133">Transmembrane helix</keyword>
<dbReference type="Proteomes" id="UP000038040">
    <property type="component" value="Unplaced"/>
</dbReference>
<proteinExistence type="predicted"/>
<dbReference type="Proteomes" id="UP000274756">
    <property type="component" value="Unassembled WGS sequence"/>
</dbReference>
<feature type="domain" description="Nudix hydrolase" evidence="2">
    <location>
        <begin position="142"/>
        <end position="284"/>
    </location>
</feature>
<evidence type="ECO:0000313" key="6">
    <source>
        <dbReference type="WBParaSite" id="DME_0000846701-mRNA-1"/>
    </source>
</evidence>
<dbReference type="InterPro" id="IPR000086">
    <property type="entry name" value="NUDIX_hydrolase_dom"/>
</dbReference>
<protein>
    <submittedName>
        <fullName evidence="6">Nudix hydrolase domain-containing protein</fullName>
    </submittedName>
</protein>
<dbReference type="InterPro" id="IPR039989">
    <property type="entry name" value="NUDT9"/>
</dbReference>
<reference evidence="3 5" key="2">
    <citation type="submission" date="2018-11" db="EMBL/GenBank/DDBJ databases">
        <authorList>
            <consortium name="Pathogen Informatics"/>
        </authorList>
    </citation>
    <scope>NUCLEOTIDE SEQUENCE [LARGE SCALE GENOMIC DNA]</scope>
</reference>
<dbReference type="OrthoDB" id="9972248at2759"/>
<evidence type="ECO:0000313" key="3">
    <source>
        <dbReference type="EMBL" id="VDN52469.1"/>
    </source>
</evidence>
<dbReference type="PROSITE" id="PS51462">
    <property type="entry name" value="NUDIX"/>
    <property type="match status" value="1"/>
</dbReference>
<reference evidence="6" key="1">
    <citation type="submission" date="2017-02" db="UniProtKB">
        <authorList>
            <consortium name="WormBaseParasite"/>
        </authorList>
    </citation>
    <scope>IDENTIFICATION</scope>
</reference>
<name>A0A0N4UL18_DRAME</name>
<dbReference type="Pfam" id="PF25969">
    <property type="entry name" value="NUDT9_N"/>
    <property type="match status" value="1"/>
</dbReference>
<gene>
    <name evidence="3" type="ORF">DME_LOCUS2442</name>
</gene>
<evidence type="ECO:0000313" key="4">
    <source>
        <dbReference type="Proteomes" id="UP000038040"/>
    </source>
</evidence>
<dbReference type="PANTHER" id="PTHR13030:SF8">
    <property type="entry name" value="ADP-RIBOSE PYROPHOSPHATASE, MITOCHONDRIAL"/>
    <property type="match status" value="1"/>
</dbReference>
<feature type="transmembrane region" description="Helical" evidence="1">
    <location>
        <begin position="97"/>
        <end position="118"/>
    </location>
</feature>
<dbReference type="CDD" id="cd03670">
    <property type="entry name" value="NUDIX_ADPRase_Nudt9"/>
    <property type="match status" value="1"/>
</dbReference>
<dbReference type="FunFam" id="3.90.79.10:FF:000110">
    <property type="entry name" value="Putative nudix hydrolase 6"/>
    <property type="match status" value="1"/>
</dbReference>
<dbReference type="Pfam" id="PF00293">
    <property type="entry name" value="NUDIX"/>
    <property type="match status" value="1"/>
</dbReference>
<dbReference type="InterPro" id="IPR015797">
    <property type="entry name" value="NUDIX_hydrolase-like_dom_sf"/>
</dbReference>
<organism evidence="4 6">
    <name type="scientific">Dracunculus medinensis</name>
    <name type="common">Guinea worm</name>
    <dbReference type="NCBI Taxonomy" id="318479"/>
    <lineage>
        <taxon>Eukaryota</taxon>
        <taxon>Metazoa</taxon>
        <taxon>Ecdysozoa</taxon>
        <taxon>Nematoda</taxon>
        <taxon>Chromadorea</taxon>
        <taxon>Rhabditida</taxon>
        <taxon>Spirurina</taxon>
        <taxon>Dracunculoidea</taxon>
        <taxon>Dracunculidae</taxon>
        <taxon>Dracunculus</taxon>
    </lineage>
</organism>
<accession>A0A0N4UL18</accession>
<dbReference type="Gene3D" id="3.90.79.10">
    <property type="entry name" value="Nucleoside Triphosphate Pyrophosphohydrolase"/>
    <property type="match status" value="1"/>
</dbReference>
<dbReference type="PANTHER" id="PTHR13030">
    <property type="entry name" value="NUDIX HYDROLASE"/>
    <property type="match status" value="1"/>
</dbReference>
<dbReference type="WBParaSite" id="DME_0000846701-mRNA-1">
    <property type="protein sequence ID" value="DME_0000846701-mRNA-1"/>
    <property type="gene ID" value="DME_0000846701"/>
</dbReference>
<dbReference type="EMBL" id="UYYG01000061">
    <property type="protein sequence ID" value="VDN52469.1"/>
    <property type="molecule type" value="Genomic_DNA"/>
</dbReference>
<evidence type="ECO:0000259" key="2">
    <source>
        <dbReference type="PROSITE" id="PS51462"/>
    </source>
</evidence>
<dbReference type="AlphaFoldDB" id="A0A0N4UL18"/>